<feature type="compositionally biased region" description="Basic and acidic residues" evidence="1">
    <location>
        <begin position="26"/>
        <end position="36"/>
    </location>
</feature>
<accession>A0AB38D2Q7</accession>
<dbReference type="EMBL" id="FSHM01000006">
    <property type="protein sequence ID" value="SIB52354.1"/>
    <property type="molecule type" value="Genomic_DNA"/>
</dbReference>
<gene>
    <name evidence="2" type="ORF">SAMEA2070301_03947</name>
</gene>
<dbReference type="AlphaFoldDB" id="A0AB38D2Q7"/>
<feature type="region of interest" description="Disordered" evidence="1">
    <location>
        <begin position="1"/>
        <end position="36"/>
    </location>
</feature>
<comment type="caution">
    <text evidence="2">The sequence shown here is derived from an EMBL/GenBank/DDBJ whole genome shotgun (WGS) entry which is preliminary data.</text>
</comment>
<organism evidence="2 3">
    <name type="scientific">Mycobacteroides abscessus subsp. abscessus</name>
    <dbReference type="NCBI Taxonomy" id="1185650"/>
    <lineage>
        <taxon>Bacteria</taxon>
        <taxon>Bacillati</taxon>
        <taxon>Actinomycetota</taxon>
        <taxon>Actinomycetes</taxon>
        <taxon>Mycobacteriales</taxon>
        <taxon>Mycobacteriaceae</taxon>
        <taxon>Mycobacteroides</taxon>
        <taxon>Mycobacteroides abscessus</taxon>
    </lineage>
</organism>
<proteinExistence type="predicted"/>
<evidence type="ECO:0000313" key="2">
    <source>
        <dbReference type="EMBL" id="SIB52354.1"/>
    </source>
</evidence>
<sequence length="187" mass="20919">MNQFDEAVARARAELPAQRAPASAQQDRDRSHAEDAARLEPELRRLVIQFAEYLAARTPPRAYRLPFRGMLSRKSPKGILLNADVRTVNPTLTQLVAFTLVTEDGRIWSTNSGYLDLSAAALKQGLSWPLGFGAYLVVHEGQLKHQHAEGDRSSYTYAYTLVHDDLAKHAVYLGEHPVASKYPECFK</sequence>
<protein>
    <submittedName>
        <fullName evidence="2">Uncharacterized protein</fullName>
    </submittedName>
</protein>
<dbReference type="Proteomes" id="UP000185210">
    <property type="component" value="Unassembled WGS sequence"/>
</dbReference>
<evidence type="ECO:0000256" key="1">
    <source>
        <dbReference type="SAM" id="MobiDB-lite"/>
    </source>
</evidence>
<name>A0AB38D2Q7_9MYCO</name>
<dbReference type="RefSeq" id="WP_052544213.1">
    <property type="nucleotide sequence ID" value="NZ_CAACXP010000004.1"/>
</dbReference>
<evidence type="ECO:0000313" key="3">
    <source>
        <dbReference type="Proteomes" id="UP000185210"/>
    </source>
</evidence>
<reference evidence="2 3" key="1">
    <citation type="submission" date="2016-11" db="EMBL/GenBank/DDBJ databases">
        <authorList>
            <consortium name="Pathogen Informatics"/>
        </authorList>
    </citation>
    <scope>NUCLEOTIDE SEQUENCE [LARGE SCALE GENOMIC DNA]</scope>
    <source>
        <strain evidence="2 3">104</strain>
    </source>
</reference>